<evidence type="ECO:0000313" key="2">
    <source>
        <dbReference type="Proteomes" id="UP000752297"/>
    </source>
</evidence>
<protein>
    <submittedName>
        <fullName evidence="1">Uncharacterized protein</fullName>
    </submittedName>
</protein>
<dbReference type="Proteomes" id="UP000752297">
    <property type="component" value="Unassembled WGS sequence"/>
</dbReference>
<name>A0A949UVH0_9HYPH</name>
<evidence type="ECO:0000313" key="1">
    <source>
        <dbReference type="EMBL" id="MBV2144852.1"/>
    </source>
</evidence>
<dbReference type="EMBL" id="JAHRVA010000007">
    <property type="protein sequence ID" value="MBV2144852.1"/>
    <property type="molecule type" value="Genomic_DNA"/>
</dbReference>
<dbReference type="AlphaFoldDB" id="A0A949UVH0"/>
<organism evidence="1 2">
    <name type="scientific">Falsochrobactrum tianjinense</name>
    <dbReference type="NCBI Taxonomy" id="2706015"/>
    <lineage>
        <taxon>Bacteria</taxon>
        <taxon>Pseudomonadati</taxon>
        <taxon>Pseudomonadota</taxon>
        <taxon>Alphaproteobacteria</taxon>
        <taxon>Hyphomicrobiales</taxon>
        <taxon>Brucellaceae</taxon>
        <taxon>Falsochrobactrum</taxon>
    </lineage>
</organism>
<accession>A0A949UVH0</accession>
<proteinExistence type="predicted"/>
<reference evidence="1 2" key="1">
    <citation type="submission" date="2021-06" db="EMBL/GenBank/DDBJ databases">
        <title>Falsochrobactrum tianjin sp.nov., a new petroleum-degrading bacteria isolated from oily soils.</title>
        <authorList>
            <person name="Chen G."/>
            <person name="Chen H."/>
            <person name="Tian J."/>
            <person name="Qing J."/>
            <person name="Zhong L."/>
            <person name="Ma W."/>
            <person name="Song Y."/>
            <person name="Cui X."/>
            <person name="Yan B."/>
        </authorList>
    </citation>
    <scope>NUCLEOTIDE SEQUENCE [LARGE SCALE GENOMIC DNA]</scope>
    <source>
        <strain evidence="1 2">TDYN1</strain>
    </source>
</reference>
<sequence>MISNRTPKIAALCEHHYGLDRLPTAVRVPAFAGRDETLKSIETTTVDDLAFALIGLNEQSSALYREIEAVRIIHDEARKAGALGTDIAIDAVVAAKESK</sequence>
<gene>
    <name evidence="1" type="ORF">KUG47_15235</name>
</gene>
<comment type="caution">
    <text evidence="1">The sequence shown here is derived from an EMBL/GenBank/DDBJ whole genome shotgun (WGS) entry which is preliminary data.</text>
</comment>
<keyword evidence="2" id="KW-1185">Reference proteome</keyword>